<organism evidence="3 4">
    <name type="scientific">Rhodanobacter ginsenosidimutans</name>
    <dbReference type="NCBI Taxonomy" id="490571"/>
    <lineage>
        <taxon>Bacteria</taxon>
        <taxon>Pseudomonadati</taxon>
        <taxon>Pseudomonadota</taxon>
        <taxon>Gammaproteobacteria</taxon>
        <taxon>Lysobacterales</taxon>
        <taxon>Rhodanobacteraceae</taxon>
        <taxon>Rhodanobacter</taxon>
    </lineage>
</organism>
<evidence type="ECO:0000256" key="1">
    <source>
        <dbReference type="SAM" id="SignalP"/>
    </source>
</evidence>
<name>A0ABW0JUC8_9GAMM</name>
<dbReference type="PANTHER" id="PTHR37089">
    <property type="entry name" value="PROTEIN U-RELATED"/>
    <property type="match status" value="1"/>
</dbReference>
<dbReference type="InterPro" id="IPR053167">
    <property type="entry name" value="Spore_coat_component"/>
</dbReference>
<dbReference type="SMART" id="SM00972">
    <property type="entry name" value="SCPU"/>
    <property type="match status" value="1"/>
</dbReference>
<evidence type="ECO:0000313" key="4">
    <source>
        <dbReference type="Proteomes" id="UP001596018"/>
    </source>
</evidence>
<dbReference type="EMBL" id="JBHSMM010000001">
    <property type="protein sequence ID" value="MFC5439301.1"/>
    <property type="molecule type" value="Genomic_DNA"/>
</dbReference>
<feature type="signal peptide" evidence="1">
    <location>
        <begin position="1"/>
        <end position="29"/>
    </location>
</feature>
<gene>
    <name evidence="3" type="ORF">ACFPK0_04635</name>
</gene>
<dbReference type="Pfam" id="PF05229">
    <property type="entry name" value="SCPU"/>
    <property type="match status" value="1"/>
</dbReference>
<proteinExistence type="predicted"/>
<keyword evidence="1" id="KW-0732">Signal</keyword>
<evidence type="ECO:0000259" key="2">
    <source>
        <dbReference type="Pfam" id="PF05229"/>
    </source>
</evidence>
<reference evidence="4" key="1">
    <citation type="journal article" date="2019" name="Int. J. Syst. Evol. Microbiol.">
        <title>The Global Catalogue of Microorganisms (GCM) 10K type strain sequencing project: providing services to taxonomists for standard genome sequencing and annotation.</title>
        <authorList>
            <consortium name="The Broad Institute Genomics Platform"/>
            <consortium name="The Broad Institute Genome Sequencing Center for Infectious Disease"/>
            <person name="Wu L."/>
            <person name="Ma J."/>
        </authorList>
    </citation>
    <scope>NUCLEOTIDE SEQUENCE [LARGE SCALE GENOMIC DNA]</scope>
    <source>
        <strain evidence="4">KACC 12822</strain>
    </source>
</reference>
<dbReference type="Proteomes" id="UP001596018">
    <property type="component" value="Unassembled WGS sequence"/>
</dbReference>
<keyword evidence="4" id="KW-1185">Reference proteome</keyword>
<comment type="caution">
    <text evidence="3">The sequence shown here is derived from an EMBL/GenBank/DDBJ whole genome shotgun (WGS) entry which is preliminary data.</text>
</comment>
<dbReference type="RefSeq" id="WP_377338724.1">
    <property type="nucleotide sequence ID" value="NZ_JALBWS010000015.1"/>
</dbReference>
<evidence type="ECO:0000313" key="3">
    <source>
        <dbReference type="EMBL" id="MFC5439301.1"/>
    </source>
</evidence>
<accession>A0ABW0JUC8</accession>
<protein>
    <submittedName>
        <fullName evidence="3">Spore coat U domain-containing protein</fullName>
    </submittedName>
</protein>
<sequence length="175" mass="17352">MRTKTRFTRSAMATALIVAMAAVSGTATAATTDTMAVSANVVAACDIAVTGDLDFGAYDPQSATDTTSTGTIATTCTAGTPAVTVALDQGLHATVASTDTAPERQMDNAGVSLRYDLYQDSGATTAWGASTASYTAAGTATGSADSVTVYGVLPASQTTATAGAYSDTVTATVSF</sequence>
<feature type="chain" id="PRO_5045771069" evidence="1">
    <location>
        <begin position="30"/>
        <end position="175"/>
    </location>
</feature>
<feature type="domain" description="Spore coat protein U/FanG" evidence="2">
    <location>
        <begin position="32"/>
        <end position="172"/>
    </location>
</feature>
<dbReference type="PANTHER" id="PTHR37089:SF3">
    <property type="entry name" value="EXPORTED PROTEIN"/>
    <property type="match status" value="1"/>
</dbReference>
<dbReference type="InterPro" id="IPR007893">
    <property type="entry name" value="Spore_coat_U/FanG"/>
</dbReference>